<evidence type="ECO:0000256" key="8">
    <source>
        <dbReference type="ARBA" id="ARBA00047838"/>
    </source>
</evidence>
<dbReference type="GO" id="GO:0000105">
    <property type="term" value="P:L-histidine biosynthetic process"/>
    <property type="evidence" value="ECO:0007669"/>
    <property type="project" value="UniProtKB-UniPathway"/>
</dbReference>
<keyword evidence="11" id="KW-0808">Transferase</keyword>
<dbReference type="PANTHER" id="PTHR42701:SF1">
    <property type="entry name" value="IMIDAZOLE GLYCEROL PHOSPHATE SYNTHASE SUBUNIT HISH"/>
    <property type="match status" value="1"/>
</dbReference>
<dbReference type="InterPro" id="IPR010139">
    <property type="entry name" value="Imidazole-glycPsynth_HisH"/>
</dbReference>
<evidence type="ECO:0000256" key="4">
    <source>
        <dbReference type="ARBA" id="ARBA00022801"/>
    </source>
</evidence>
<dbReference type="EC" id="2.4.2.-" evidence="11"/>
<keyword evidence="7" id="KW-0456">Lyase</keyword>
<keyword evidence="6" id="KW-0368">Histidine biosynthesis</keyword>
<evidence type="ECO:0000256" key="7">
    <source>
        <dbReference type="ARBA" id="ARBA00023239"/>
    </source>
</evidence>
<sequence>MRPIRDVIPAGLAVPHMGWNALRFPAERPRSPIFAALEEGEHVYFVHSYAGFACGEGLTAWTEYGAPLTAAVQRGNVYGTQFHPEKSGDVGLRILKAFCGLEGEA</sequence>
<dbReference type="EMBL" id="CYZT01000646">
    <property type="protein sequence ID" value="CUQ05935.1"/>
    <property type="molecule type" value="Genomic_DNA"/>
</dbReference>
<keyword evidence="4" id="KW-0378">Hydrolase</keyword>
<dbReference type="InterPro" id="IPR029062">
    <property type="entry name" value="Class_I_gatase-like"/>
</dbReference>
<accession>A0A174TE02</accession>
<comment type="subunit">
    <text evidence="2">Heterodimer of HisH and HisF.</text>
</comment>
<evidence type="ECO:0000256" key="2">
    <source>
        <dbReference type="ARBA" id="ARBA00011152"/>
    </source>
</evidence>
<evidence type="ECO:0000256" key="5">
    <source>
        <dbReference type="ARBA" id="ARBA00022962"/>
    </source>
</evidence>
<feature type="domain" description="Glutamine amidotransferase" evidence="10">
    <location>
        <begin position="14"/>
        <end position="90"/>
    </location>
</feature>
<proteinExistence type="predicted"/>
<dbReference type="Gene3D" id="3.40.50.880">
    <property type="match status" value="1"/>
</dbReference>
<comment type="catalytic activity">
    <reaction evidence="8">
        <text>5-[(5-phospho-1-deoxy-D-ribulos-1-ylimino)methylamino]-1-(5-phospho-beta-D-ribosyl)imidazole-4-carboxamide + L-glutamine = D-erythro-1-(imidazol-4-yl)glycerol 3-phosphate + 5-amino-1-(5-phospho-beta-D-ribosyl)imidazole-4-carboxamide + L-glutamate + H(+)</text>
        <dbReference type="Rhea" id="RHEA:24793"/>
        <dbReference type="ChEBI" id="CHEBI:15378"/>
        <dbReference type="ChEBI" id="CHEBI:29985"/>
        <dbReference type="ChEBI" id="CHEBI:58278"/>
        <dbReference type="ChEBI" id="CHEBI:58359"/>
        <dbReference type="ChEBI" id="CHEBI:58475"/>
        <dbReference type="ChEBI" id="CHEBI:58525"/>
        <dbReference type="EC" id="4.3.2.10"/>
    </reaction>
</comment>
<dbReference type="Pfam" id="PF00117">
    <property type="entry name" value="GATase"/>
    <property type="match status" value="1"/>
</dbReference>
<dbReference type="Proteomes" id="UP000095746">
    <property type="component" value="Unassembled WGS sequence"/>
</dbReference>
<organism evidence="11 12">
    <name type="scientific">Flavonifractor plautii</name>
    <name type="common">Fusobacterium plautii</name>
    <dbReference type="NCBI Taxonomy" id="292800"/>
    <lineage>
        <taxon>Bacteria</taxon>
        <taxon>Bacillati</taxon>
        <taxon>Bacillota</taxon>
        <taxon>Clostridia</taxon>
        <taxon>Eubacteriales</taxon>
        <taxon>Oscillospiraceae</taxon>
        <taxon>Flavonifractor</taxon>
    </lineage>
</organism>
<evidence type="ECO:0000313" key="12">
    <source>
        <dbReference type="Proteomes" id="UP000095746"/>
    </source>
</evidence>
<dbReference type="PROSITE" id="PS51273">
    <property type="entry name" value="GATASE_TYPE_1"/>
    <property type="match status" value="1"/>
</dbReference>
<evidence type="ECO:0000259" key="10">
    <source>
        <dbReference type="Pfam" id="PF00117"/>
    </source>
</evidence>
<evidence type="ECO:0000256" key="9">
    <source>
        <dbReference type="ARBA" id="ARBA00049534"/>
    </source>
</evidence>
<dbReference type="GO" id="GO:0000107">
    <property type="term" value="F:imidazoleglycerol-phosphate synthase activity"/>
    <property type="evidence" value="ECO:0007669"/>
    <property type="project" value="TreeGrafter"/>
</dbReference>
<dbReference type="GO" id="GO:0004359">
    <property type="term" value="F:glutaminase activity"/>
    <property type="evidence" value="ECO:0007669"/>
    <property type="project" value="UniProtKB-EC"/>
</dbReference>
<keyword evidence="5" id="KW-0315">Glutamine amidotransferase</keyword>
<protein>
    <submittedName>
        <fullName evidence="11">Imidazole glycerol phosphate synthase subunit HisH</fullName>
        <ecNumber evidence="11">2.4.2.-</ecNumber>
    </submittedName>
</protein>
<comment type="catalytic activity">
    <reaction evidence="9">
        <text>L-glutamine + H2O = L-glutamate + NH4(+)</text>
        <dbReference type="Rhea" id="RHEA:15889"/>
        <dbReference type="ChEBI" id="CHEBI:15377"/>
        <dbReference type="ChEBI" id="CHEBI:28938"/>
        <dbReference type="ChEBI" id="CHEBI:29985"/>
        <dbReference type="ChEBI" id="CHEBI:58359"/>
        <dbReference type="EC" id="3.5.1.2"/>
    </reaction>
</comment>
<name>A0A174TE02_FLAPL</name>
<dbReference type="PANTHER" id="PTHR42701">
    <property type="entry name" value="IMIDAZOLE GLYCEROL PHOSPHATE SYNTHASE SUBUNIT HISH"/>
    <property type="match status" value="1"/>
</dbReference>
<keyword evidence="11" id="KW-0328">Glycosyltransferase</keyword>
<evidence type="ECO:0000313" key="11">
    <source>
        <dbReference type="EMBL" id="CUQ05935.1"/>
    </source>
</evidence>
<evidence type="ECO:0000256" key="3">
    <source>
        <dbReference type="ARBA" id="ARBA00022605"/>
    </source>
</evidence>
<dbReference type="GO" id="GO:0016829">
    <property type="term" value="F:lyase activity"/>
    <property type="evidence" value="ECO:0007669"/>
    <property type="project" value="UniProtKB-KW"/>
</dbReference>
<comment type="pathway">
    <text evidence="1">Amino-acid biosynthesis; L-histidine biosynthesis; L-histidine from 5-phospho-alpha-D-ribose 1-diphosphate: step 5/9.</text>
</comment>
<keyword evidence="3" id="KW-0028">Amino-acid biosynthesis</keyword>
<reference evidence="11 12" key="1">
    <citation type="submission" date="2015-09" db="EMBL/GenBank/DDBJ databases">
        <authorList>
            <consortium name="Pathogen Informatics"/>
        </authorList>
    </citation>
    <scope>NUCLEOTIDE SEQUENCE [LARGE SCALE GENOMIC DNA]</scope>
    <source>
        <strain evidence="11 12">2789STDY5608854</strain>
    </source>
</reference>
<evidence type="ECO:0000256" key="6">
    <source>
        <dbReference type="ARBA" id="ARBA00023102"/>
    </source>
</evidence>
<dbReference type="AlphaFoldDB" id="A0A174TE02"/>
<dbReference type="InterPro" id="IPR017926">
    <property type="entry name" value="GATASE"/>
</dbReference>
<evidence type="ECO:0000256" key="1">
    <source>
        <dbReference type="ARBA" id="ARBA00005091"/>
    </source>
</evidence>
<gene>
    <name evidence="11" type="primary">hisH</name>
    <name evidence="11" type="ORF">ERS852411_03926</name>
</gene>
<dbReference type="UniPathway" id="UPA00031">
    <property type="reaction ID" value="UER00010"/>
</dbReference>
<dbReference type="SUPFAM" id="SSF52317">
    <property type="entry name" value="Class I glutamine amidotransferase-like"/>
    <property type="match status" value="1"/>
</dbReference>